<dbReference type="EMBL" id="JARAOO010000008">
    <property type="protein sequence ID" value="KAJ7959974.1"/>
    <property type="molecule type" value="Genomic_DNA"/>
</dbReference>
<keyword evidence="2 6" id="KW-0812">Transmembrane</keyword>
<name>A0AAD7LKS4_QUISA</name>
<reference evidence="8" key="1">
    <citation type="journal article" date="2023" name="Science">
        <title>Elucidation of the pathway for biosynthesis of saponin adjuvants from the soapbark tree.</title>
        <authorList>
            <person name="Reed J."/>
            <person name="Orme A."/>
            <person name="El-Demerdash A."/>
            <person name="Owen C."/>
            <person name="Martin L.B.B."/>
            <person name="Misra R.C."/>
            <person name="Kikuchi S."/>
            <person name="Rejzek M."/>
            <person name="Martin A.C."/>
            <person name="Harkess A."/>
            <person name="Leebens-Mack J."/>
            <person name="Louveau T."/>
            <person name="Stephenson M.J."/>
            <person name="Osbourn A."/>
        </authorList>
    </citation>
    <scope>NUCLEOTIDE SEQUENCE</scope>
    <source>
        <strain evidence="8">S10</strain>
    </source>
</reference>
<dbReference type="KEGG" id="qsa:O6P43_020482"/>
<evidence type="ECO:0000256" key="4">
    <source>
        <dbReference type="ARBA" id="ARBA00022989"/>
    </source>
</evidence>
<proteinExistence type="predicted"/>
<dbReference type="Pfam" id="PF02453">
    <property type="entry name" value="Reticulon"/>
    <property type="match status" value="1"/>
</dbReference>
<dbReference type="InterPro" id="IPR003388">
    <property type="entry name" value="Reticulon"/>
</dbReference>
<comment type="subcellular location">
    <subcellularLocation>
        <location evidence="1 6">Endoplasmic reticulum membrane</location>
        <topology evidence="1 6">Multi-pass membrane protein</topology>
    </subcellularLocation>
</comment>
<feature type="transmembrane region" description="Helical" evidence="6">
    <location>
        <begin position="173"/>
        <end position="194"/>
    </location>
</feature>
<dbReference type="InterPro" id="IPR045064">
    <property type="entry name" value="Reticulon-like"/>
</dbReference>
<evidence type="ECO:0000259" key="7">
    <source>
        <dbReference type="PROSITE" id="PS50845"/>
    </source>
</evidence>
<sequence>MLEPVDIMDVADSDFLNEDQFFEDDSNSGSDSEIEKYYVVSSTRNRLFGRNRPLHVVLGSGKLADVILWRIKNISASILVGATIIWFLFESLGYHLLTFVCHATFLSLTTLFFWSTLATYTDIPPPELPIFVLPKRLLVSIALSMRNDCNQALRTFRDIASGKDLKEFLKVTMILWLISFVGSCFNIVTLSYMVPVLYERHEDTVDTFAEKALLELMKQCRELNKMVRRKLPISISSKDN</sequence>
<dbReference type="GO" id="GO:0005789">
    <property type="term" value="C:endoplasmic reticulum membrane"/>
    <property type="evidence" value="ECO:0007669"/>
    <property type="project" value="UniProtKB-SubCell"/>
</dbReference>
<keyword evidence="4 6" id="KW-1133">Transmembrane helix</keyword>
<feature type="transmembrane region" description="Helical" evidence="6">
    <location>
        <begin position="96"/>
        <end position="117"/>
    </location>
</feature>
<dbReference type="PANTHER" id="PTHR10994:SF177">
    <property type="entry name" value="RETICULON-LIKE PROTEIN B15"/>
    <property type="match status" value="1"/>
</dbReference>
<evidence type="ECO:0000256" key="3">
    <source>
        <dbReference type="ARBA" id="ARBA00022824"/>
    </source>
</evidence>
<protein>
    <recommendedName>
        <fullName evidence="6">Reticulon-like protein</fullName>
    </recommendedName>
</protein>
<dbReference type="PANTHER" id="PTHR10994">
    <property type="entry name" value="RETICULON"/>
    <property type="match status" value="1"/>
</dbReference>
<keyword evidence="9" id="KW-1185">Reference proteome</keyword>
<feature type="domain" description="Reticulon" evidence="7">
    <location>
        <begin position="63"/>
        <end position="240"/>
    </location>
</feature>
<dbReference type="AlphaFoldDB" id="A0AAD7LKS4"/>
<organism evidence="8 9">
    <name type="scientific">Quillaja saponaria</name>
    <name type="common">Soap bark tree</name>
    <dbReference type="NCBI Taxonomy" id="32244"/>
    <lineage>
        <taxon>Eukaryota</taxon>
        <taxon>Viridiplantae</taxon>
        <taxon>Streptophyta</taxon>
        <taxon>Embryophyta</taxon>
        <taxon>Tracheophyta</taxon>
        <taxon>Spermatophyta</taxon>
        <taxon>Magnoliopsida</taxon>
        <taxon>eudicotyledons</taxon>
        <taxon>Gunneridae</taxon>
        <taxon>Pentapetalae</taxon>
        <taxon>rosids</taxon>
        <taxon>fabids</taxon>
        <taxon>Fabales</taxon>
        <taxon>Quillajaceae</taxon>
        <taxon>Quillaja</taxon>
    </lineage>
</organism>
<evidence type="ECO:0000256" key="5">
    <source>
        <dbReference type="ARBA" id="ARBA00023136"/>
    </source>
</evidence>
<keyword evidence="5 6" id="KW-0472">Membrane</keyword>
<feature type="transmembrane region" description="Helical" evidence="6">
    <location>
        <begin position="67"/>
        <end position="89"/>
    </location>
</feature>
<accession>A0AAD7LKS4</accession>
<evidence type="ECO:0000313" key="9">
    <source>
        <dbReference type="Proteomes" id="UP001163823"/>
    </source>
</evidence>
<dbReference type="PROSITE" id="PS50845">
    <property type="entry name" value="RETICULON"/>
    <property type="match status" value="1"/>
</dbReference>
<dbReference type="Proteomes" id="UP001163823">
    <property type="component" value="Chromosome 8"/>
</dbReference>
<gene>
    <name evidence="8" type="ORF">O6P43_020482</name>
</gene>
<evidence type="ECO:0000313" key="8">
    <source>
        <dbReference type="EMBL" id="KAJ7959974.1"/>
    </source>
</evidence>
<comment type="caution">
    <text evidence="8">The sequence shown here is derived from an EMBL/GenBank/DDBJ whole genome shotgun (WGS) entry which is preliminary data.</text>
</comment>
<evidence type="ECO:0000256" key="2">
    <source>
        <dbReference type="ARBA" id="ARBA00022692"/>
    </source>
</evidence>
<keyword evidence="3 6" id="KW-0256">Endoplasmic reticulum</keyword>
<evidence type="ECO:0000256" key="1">
    <source>
        <dbReference type="ARBA" id="ARBA00004477"/>
    </source>
</evidence>
<evidence type="ECO:0000256" key="6">
    <source>
        <dbReference type="RuleBase" id="RU363132"/>
    </source>
</evidence>
<dbReference type="GO" id="GO:0009617">
    <property type="term" value="P:response to bacterium"/>
    <property type="evidence" value="ECO:0007669"/>
    <property type="project" value="InterPro"/>
</dbReference>